<accession>A0A9D1KHK6</accession>
<feature type="domain" description="RNA ligase" evidence="1">
    <location>
        <begin position="51"/>
        <end position="242"/>
    </location>
</feature>
<evidence type="ECO:0000313" key="2">
    <source>
        <dbReference type="EMBL" id="HIT42777.1"/>
    </source>
</evidence>
<reference evidence="2" key="2">
    <citation type="journal article" date="2021" name="PeerJ">
        <title>Extensive microbial diversity within the chicken gut microbiome revealed by metagenomics and culture.</title>
        <authorList>
            <person name="Gilroy R."/>
            <person name="Ravi A."/>
            <person name="Getino M."/>
            <person name="Pursley I."/>
            <person name="Horton D.L."/>
            <person name="Alikhan N.F."/>
            <person name="Baker D."/>
            <person name="Gharbi K."/>
            <person name="Hall N."/>
            <person name="Watson M."/>
            <person name="Adriaenssens E.M."/>
            <person name="Foster-Nyarko E."/>
            <person name="Jarju S."/>
            <person name="Secka A."/>
            <person name="Antonio M."/>
            <person name="Oren A."/>
            <person name="Chaudhuri R.R."/>
            <person name="La Ragione R."/>
            <person name="Hildebrand F."/>
            <person name="Pallen M.J."/>
        </authorList>
    </citation>
    <scope>NUCLEOTIDE SEQUENCE</scope>
    <source>
        <strain evidence="2">CHK123-3438</strain>
    </source>
</reference>
<organism evidence="2 3">
    <name type="scientific">Candidatus Caccovicinus merdipullorum</name>
    <dbReference type="NCBI Taxonomy" id="2840724"/>
    <lineage>
        <taxon>Bacteria</taxon>
        <taxon>Bacillati</taxon>
        <taxon>Bacillota</taxon>
        <taxon>Clostridia</taxon>
        <taxon>Eubacteriales</taxon>
        <taxon>Candidatus Caccovicinus</taxon>
    </lineage>
</organism>
<evidence type="ECO:0000313" key="3">
    <source>
        <dbReference type="Proteomes" id="UP000886860"/>
    </source>
</evidence>
<protein>
    <submittedName>
        <fullName evidence="2">DNA ligase</fullName>
    </submittedName>
</protein>
<dbReference type="Gene3D" id="3.30.470.30">
    <property type="entry name" value="DNA ligase/mRNA capping enzyme"/>
    <property type="match status" value="1"/>
</dbReference>
<dbReference type="AlphaFoldDB" id="A0A9D1KHK6"/>
<proteinExistence type="predicted"/>
<evidence type="ECO:0000259" key="1">
    <source>
        <dbReference type="Pfam" id="PF09414"/>
    </source>
</evidence>
<name>A0A9D1KHK6_9FIRM</name>
<dbReference type="PANTHER" id="PTHR43883:SF1">
    <property type="entry name" value="GLUCONOKINASE"/>
    <property type="match status" value="1"/>
</dbReference>
<keyword evidence="2" id="KW-0436">Ligase</keyword>
<dbReference type="SUPFAM" id="SSF56091">
    <property type="entry name" value="DNA ligase/mRNA capping enzyme, catalytic domain"/>
    <property type="match status" value="1"/>
</dbReference>
<dbReference type="PANTHER" id="PTHR43883">
    <property type="entry name" value="SLR0207 PROTEIN"/>
    <property type="match status" value="1"/>
</dbReference>
<dbReference type="EMBL" id="DVKS01000195">
    <property type="protein sequence ID" value="HIT42777.1"/>
    <property type="molecule type" value="Genomic_DNA"/>
</dbReference>
<reference evidence="2" key="1">
    <citation type="submission" date="2020-10" db="EMBL/GenBank/DDBJ databases">
        <authorList>
            <person name="Gilroy R."/>
        </authorList>
    </citation>
    <scope>NUCLEOTIDE SEQUENCE</scope>
    <source>
        <strain evidence="2">CHK123-3438</strain>
    </source>
</reference>
<dbReference type="InterPro" id="IPR021122">
    <property type="entry name" value="RNA_ligase_dom_REL/Rnl2"/>
</dbReference>
<dbReference type="InterPro" id="IPR052732">
    <property type="entry name" value="Cell-binding_unc_protein"/>
</dbReference>
<gene>
    <name evidence="2" type="ORF">IAB60_11910</name>
</gene>
<dbReference type="Pfam" id="PF09414">
    <property type="entry name" value="RNA_ligase"/>
    <property type="match status" value="1"/>
</dbReference>
<dbReference type="Proteomes" id="UP000886860">
    <property type="component" value="Unassembled WGS sequence"/>
</dbReference>
<dbReference type="GO" id="GO:0016874">
    <property type="term" value="F:ligase activity"/>
    <property type="evidence" value="ECO:0007669"/>
    <property type="project" value="UniProtKB-KW"/>
</dbReference>
<comment type="caution">
    <text evidence="2">The sequence shown here is derived from an EMBL/GenBank/DDBJ whole genome shotgun (WGS) entry which is preliminary data.</text>
</comment>
<sequence length="277" mass="31990">MGKREDRDDREQFRETTIIKYPRTPHLEGSRLQPGDEDLSQIPFRQIAGRNLVVEEKCDGANSAVSFSPSGQLLLQSRGHYLTGGWRERHYNLMKQWASAHRDAFYQVLGSRYVMYGEWMYAKHSVFYDALPGYFLEFDILDRERGVFLDTPSRRKLTEKLPVTSVPVLAQGRFTKKDDLLSLLGPSRFITPKKTERLRQVCVQNGLDPERQIRETDPSGRMEGLYLKVEEEGIVTERLKYVRASFAQQVDESGTHWLDRPIVPNLLAVPVESLFLP</sequence>